<dbReference type="Gene3D" id="3.40.50.300">
    <property type="entry name" value="P-loop containing nucleotide triphosphate hydrolases"/>
    <property type="match status" value="1"/>
</dbReference>
<accession>A0A2J6WMT8</accession>
<sequence>MAIVTISRQYGCSGEYVGERVAKALGYQFVNNEIIQYVSILTSTPAHVVKGFDEDYHSNLSAILSKYIDINIFSDIIKDDPYLKCSTPECIEIPEEESLFDEGIKYNPIFDSESFQKMVERVIFKLAQKGDVVIIGRGAQCILKDHPKAFHVRIYAPFESRVKWVQSKLQIDARSAQQKILDIEHRRKNFIKHYYGAEIDDPELYHTLINIEKFNIEKTAKAIINIVKSNF</sequence>
<name>A0A2J6WMT8_9BACT</name>
<dbReference type="InterPro" id="IPR027417">
    <property type="entry name" value="P-loop_NTPase"/>
</dbReference>
<keyword evidence="1" id="KW-0418">Kinase</keyword>
<reference evidence="1 2" key="1">
    <citation type="submission" date="2018-01" db="EMBL/GenBank/DDBJ databases">
        <title>Metagenomic assembled genomes from two thermal pools in the Uzon Caldera, Kamchatka, Russia.</title>
        <authorList>
            <person name="Wilkins L."/>
            <person name="Ettinger C."/>
        </authorList>
    </citation>
    <scope>NUCLEOTIDE SEQUENCE [LARGE SCALE GENOMIC DNA]</scope>
    <source>
        <strain evidence="1">ZAV-05</strain>
    </source>
</reference>
<dbReference type="RefSeq" id="WP_424605487.1">
    <property type="nucleotide sequence ID" value="NZ_JBNAVA010000004.1"/>
</dbReference>
<evidence type="ECO:0000313" key="2">
    <source>
        <dbReference type="Proteomes" id="UP000242881"/>
    </source>
</evidence>
<dbReference type="GO" id="GO:0016301">
    <property type="term" value="F:kinase activity"/>
    <property type="evidence" value="ECO:0007669"/>
    <property type="project" value="UniProtKB-KW"/>
</dbReference>
<proteinExistence type="predicted"/>
<dbReference type="Pfam" id="PF13189">
    <property type="entry name" value="Cytidylate_kin2"/>
    <property type="match status" value="1"/>
</dbReference>
<protein>
    <submittedName>
        <fullName evidence="1">Cytidylate kinase-like family protein</fullName>
    </submittedName>
</protein>
<keyword evidence="1" id="KW-0808">Transferase</keyword>
<dbReference type="Proteomes" id="UP000242881">
    <property type="component" value="Unassembled WGS sequence"/>
</dbReference>
<dbReference type="SUPFAM" id="SSF52540">
    <property type="entry name" value="P-loop containing nucleoside triphosphate hydrolases"/>
    <property type="match status" value="1"/>
</dbReference>
<dbReference type="EMBL" id="PNIN01000037">
    <property type="protein sequence ID" value="PMP71688.1"/>
    <property type="molecule type" value="Genomic_DNA"/>
</dbReference>
<comment type="caution">
    <text evidence="1">The sequence shown here is derived from an EMBL/GenBank/DDBJ whole genome shotgun (WGS) entry which is preliminary data.</text>
</comment>
<gene>
    <name evidence="1" type="ORF">C0187_03400</name>
</gene>
<organism evidence="1 2">
    <name type="scientific">Calditerrivibrio nitroreducens</name>
    <dbReference type="NCBI Taxonomy" id="477976"/>
    <lineage>
        <taxon>Bacteria</taxon>
        <taxon>Pseudomonadati</taxon>
        <taxon>Deferribacterota</taxon>
        <taxon>Deferribacteres</taxon>
        <taxon>Deferribacterales</taxon>
        <taxon>Calditerrivibrionaceae</taxon>
    </lineage>
</organism>
<dbReference type="AlphaFoldDB" id="A0A2J6WMT8"/>
<evidence type="ECO:0000313" key="1">
    <source>
        <dbReference type="EMBL" id="PMP71688.1"/>
    </source>
</evidence>